<dbReference type="GO" id="GO:0051539">
    <property type="term" value="F:4 iron, 4 sulfur cluster binding"/>
    <property type="evidence" value="ECO:0007669"/>
    <property type="project" value="UniProtKB-KW"/>
</dbReference>
<evidence type="ECO:0000256" key="8">
    <source>
        <dbReference type="ARBA" id="ARBA00023014"/>
    </source>
</evidence>
<keyword evidence="6 9" id="KW-0249">Electron transport</keyword>
<accession>A0A4Q8CYR2</accession>
<dbReference type="AlphaFoldDB" id="A0A4Q8CYR2"/>
<dbReference type="InterPro" id="IPR006311">
    <property type="entry name" value="TAT_signal"/>
</dbReference>
<dbReference type="OrthoDB" id="5298540at2"/>
<dbReference type="GO" id="GO:0046872">
    <property type="term" value="F:metal ion binding"/>
    <property type="evidence" value="ECO:0007669"/>
    <property type="project" value="UniProtKB-KW"/>
</dbReference>
<reference evidence="12 13" key="1">
    <citation type="submission" date="2019-02" db="EMBL/GenBank/DDBJ databases">
        <title>Genomic Encyclopedia of Type Strains, Phase IV (KMG-IV): sequencing the most valuable type-strain genomes for metagenomic binning, comparative biology and taxonomic classification.</title>
        <authorList>
            <person name="Goeker M."/>
        </authorList>
    </citation>
    <scope>NUCLEOTIDE SEQUENCE [LARGE SCALE GENOMIC DNA]</scope>
    <source>
        <strain evidence="12 13">DSM 21056</strain>
    </source>
</reference>
<keyword evidence="7 9" id="KW-0408">Iron</keyword>
<dbReference type="InterPro" id="IPR000170">
    <property type="entry name" value="High_potential_FeS_prot"/>
</dbReference>
<dbReference type="Proteomes" id="UP000292298">
    <property type="component" value="Unassembled WGS sequence"/>
</dbReference>
<dbReference type="RefSeq" id="WP_130502386.1">
    <property type="nucleotide sequence ID" value="NZ_SHLI01000001.1"/>
</dbReference>
<keyword evidence="5 9" id="KW-0479">Metal-binding</keyword>
<proteinExistence type="inferred from homology"/>
<evidence type="ECO:0000256" key="4">
    <source>
        <dbReference type="ARBA" id="ARBA00022485"/>
    </source>
</evidence>
<evidence type="ECO:0000256" key="2">
    <source>
        <dbReference type="ARBA" id="ARBA00011738"/>
    </source>
</evidence>
<dbReference type="PROSITE" id="PS51373">
    <property type="entry name" value="HIPIP"/>
    <property type="match status" value="1"/>
</dbReference>
<sequence length="112" mass="12043">MTDNNFRNDRRRLLRGALMGVAAAPIGYMGVRGSNALAQDMPKLAEDDPQAVALNYVHDATEKDDMRESGAVCANCRLYLGNSDDTWGGCTAFPGKAVNTNGWCSAWVQASS</sequence>
<protein>
    <recommendedName>
        <fullName evidence="9">High-potential iron-sulfur protein</fullName>
        <shortName evidence="9">HiPIP</shortName>
    </recommendedName>
</protein>
<evidence type="ECO:0000313" key="12">
    <source>
        <dbReference type="EMBL" id="RZU98040.1"/>
    </source>
</evidence>
<comment type="subunit">
    <text evidence="2 9">Homodimer.</text>
</comment>
<dbReference type="InterPro" id="IPR036369">
    <property type="entry name" value="HIPIP_sf"/>
</dbReference>
<dbReference type="PROSITE" id="PS51318">
    <property type="entry name" value="TAT"/>
    <property type="match status" value="1"/>
</dbReference>
<keyword evidence="4 9" id="KW-0004">4Fe-4S</keyword>
<gene>
    <name evidence="12" type="ORF">EV698_0276</name>
</gene>
<dbReference type="EMBL" id="SHLI01000001">
    <property type="protein sequence ID" value="RZU98040.1"/>
    <property type="molecule type" value="Genomic_DNA"/>
</dbReference>
<keyword evidence="10" id="KW-1133">Transmembrane helix</keyword>
<evidence type="ECO:0000256" key="3">
    <source>
        <dbReference type="ARBA" id="ARBA00022448"/>
    </source>
</evidence>
<keyword evidence="3 9" id="KW-0813">Transport</keyword>
<evidence type="ECO:0000313" key="13">
    <source>
        <dbReference type="Proteomes" id="UP000292298"/>
    </source>
</evidence>
<comment type="similarity">
    <text evidence="9">Belongs to the high-potential iron-sulfur protein (HiPIP) family.</text>
</comment>
<evidence type="ECO:0000256" key="6">
    <source>
        <dbReference type="ARBA" id="ARBA00022982"/>
    </source>
</evidence>
<evidence type="ECO:0000256" key="10">
    <source>
        <dbReference type="SAM" id="Phobius"/>
    </source>
</evidence>
<dbReference type="GO" id="GO:0009055">
    <property type="term" value="F:electron transfer activity"/>
    <property type="evidence" value="ECO:0007669"/>
    <property type="project" value="InterPro"/>
</dbReference>
<keyword evidence="10" id="KW-0472">Membrane</keyword>
<dbReference type="Gene3D" id="4.10.490.10">
    <property type="entry name" value="High potential iron-sulphur protein"/>
    <property type="match status" value="1"/>
</dbReference>
<feature type="domain" description="High potential iron-sulfur proteins family profile" evidence="11">
    <location>
        <begin position="38"/>
        <end position="112"/>
    </location>
</feature>
<keyword evidence="10" id="KW-0812">Transmembrane</keyword>
<evidence type="ECO:0000259" key="11">
    <source>
        <dbReference type="PROSITE" id="PS51373"/>
    </source>
</evidence>
<organism evidence="12 13">
    <name type="scientific">Spiribacter vilamensis</name>
    <dbReference type="NCBI Taxonomy" id="531306"/>
    <lineage>
        <taxon>Bacteria</taxon>
        <taxon>Pseudomonadati</taxon>
        <taxon>Pseudomonadota</taxon>
        <taxon>Gammaproteobacteria</taxon>
        <taxon>Chromatiales</taxon>
        <taxon>Ectothiorhodospiraceae</taxon>
        <taxon>Spiribacter</taxon>
    </lineage>
</organism>
<name>A0A4Q8CYR2_9GAMM</name>
<evidence type="ECO:0000256" key="5">
    <source>
        <dbReference type="ARBA" id="ARBA00022723"/>
    </source>
</evidence>
<comment type="function">
    <text evidence="1 9">Specific class of high-redox-potential 4Fe-4S ferredoxins. Functions in anaerobic electron transport in most purple and in some other photosynthetic bacteria and in at least one genus (Paracoccus) of halophilic, denitrifying bacteria.</text>
</comment>
<dbReference type="Pfam" id="PF01355">
    <property type="entry name" value="HIPIP"/>
    <property type="match status" value="1"/>
</dbReference>
<keyword evidence="8 9" id="KW-0411">Iron-sulfur</keyword>
<evidence type="ECO:0000256" key="7">
    <source>
        <dbReference type="ARBA" id="ARBA00023004"/>
    </source>
</evidence>
<dbReference type="GO" id="GO:0019646">
    <property type="term" value="P:aerobic electron transport chain"/>
    <property type="evidence" value="ECO:0007669"/>
    <property type="project" value="InterPro"/>
</dbReference>
<feature type="transmembrane region" description="Helical" evidence="10">
    <location>
        <begin position="12"/>
        <end position="31"/>
    </location>
</feature>
<comment type="caution">
    <text evidence="12">The sequence shown here is derived from an EMBL/GenBank/DDBJ whole genome shotgun (WGS) entry which is preliminary data.</text>
</comment>
<dbReference type="SUPFAM" id="SSF57652">
    <property type="entry name" value="HIPIP (high potential iron protein)"/>
    <property type="match status" value="1"/>
</dbReference>
<evidence type="ECO:0000256" key="1">
    <source>
        <dbReference type="ARBA" id="ARBA00002137"/>
    </source>
</evidence>
<keyword evidence="13" id="KW-1185">Reference proteome</keyword>
<evidence type="ECO:0000256" key="9">
    <source>
        <dbReference type="RuleBase" id="RU000620"/>
    </source>
</evidence>